<gene>
    <name evidence="2" type="ORF">SAMN05421677_10243</name>
</gene>
<feature type="transmembrane region" description="Helical" evidence="1">
    <location>
        <begin position="21"/>
        <end position="46"/>
    </location>
</feature>
<evidence type="ECO:0000256" key="1">
    <source>
        <dbReference type="SAM" id="Phobius"/>
    </source>
</evidence>
<proteinExistence type="predicted"/>
<dbReference type="RefSeq" id="WP_167355973.1">
    <property type="nucleotide sequence ID" value="NZ_FNIZ01000002.1"/>
</dbReference>
<keyword evidence="1" id="KW-1133">Transmembrane helix</keyword>
<reference evidence="3" key="1">
    <citation type="submission" date="2016-10" db="EMBL/GenBank/DDBJ databases">
        <authorList>
            <person name="Varghese N."/>
            <person name="Submissions S."/>
        </authorList>
    </citation>
    <scope>NUCLEOTIDE SEQUENCE [LARGE SCALE GENOMIC DNA]</scope>
    <source>
        <strain evidence="3">CGMCC 1.3703</strain>
    </source>
</reference>
<evidence type="ECO:0000313" key="2">
    <source>
        <dbReference type="EMBL" id="SDN95431.1"/>
    </source>
</evidence>
<dbReference type="AlphaFoldDB" id="A0A1H0FLP3"/>
<organism evidence="2 3">
    <name type="scientific">Halobacillus aidingensis</name>
    <dbReference type="NCBI Taxonomy" id="240303"/>
    <lineage>
        <taxon>Bacteria</taxon>
        <taxon>Bacillati</taxon>
        <taxon>Bacillota</taxon>
        <taxon>Bacilli</taxon>
        <taxon>Bacillales</taxon>
        <taxon>Bacillaceae</taxon>
        <taxon>Halobacillus</taxon>
    </lineage>
</organism>
<protein>
    <submittedName>
        <fullName evidence="2">Uncharacterized protein</fullName>
    </submittedName>
</protein>
<accession>A0A1H0FLP3</accession>
<dbReference type="EMBL" id="FNIZ01000002">
    <property type="protein sequence ID" value="SDN95431.1"/>
    <property type="molecule type" value="Genomic_DNA"/>
</dbReference>
<dbReference type="STRING" id="240303.SAMN05421677_10243"/>
<keyword evidence="1" id="KW-0812">Transmembrane</keyword>
<keyword evidence="3" id="KW-1185">Reference proteome</keyword>
<keyword evidence="1" id="KW-0472">Membrane</keyword>
<evidence type="ECO:0000313" key="3">
    <source>
        <dbReference type="Proteomes" id="UP000198860"/>
    </source>
</evidence>
<name>A0A1H0FLP3_HALAD</name>
<dbReference type="Proteomes" id="UP000198860">
    <property type="component" value="Unassembled WGS sequence"/>
</dbReference>
<sequence>MSFILRTFKNMALDFISMIKGFTYGFIMVGLFIGLLGGAIYGILYLRNLFL</sequence>